<dbReference type="PRINTS" id="PR00380">
    <property type="entry name" value="KINESINHEAVY"/>
</dbReference>
<dbReference type="EMBL" id="CAXAMM010024892">
    <property type="protein sequence ID" value="CAK9056149.1"/>
    <property type="molecule type" value="Genomic_DNA"/>
</dbReference>
<accession>A0ABP0MZJ1</accession>
<comment type="caution">
    <text evidence="5">Lacks conserved residue(s) required for the propagation of feature annotation.</text>
</comment>
<dbReference type="InterPro" id="IPR001752">
    <property type="entry name" value="Kinesin_motor_dom"/>
</dbReference>
<dbReference type="Pfam" id="PF00225">
    <property type="entry name" value="Kinesin"/>
    <property type="match status" value="1"/>
</dbReference>
<evidence type="ECO:0000313" key="7">
    <source>
        <dbReference type="EMBL" id="CAK9056149.1"/>
    </source>
</evidence>
<dbReference type="PANTHER" id="PTHR47972">
    <property type="entry name" value="KINESIN-LIKE PROTEIN KLP-3"/>
    <property type="match status" value="1"/>
</dbReference>
<sequence length="183" mass="19624">DAAAMHQLLKRASRERHVASTSANERSSRSHAVIQLALVGRCVIPGMQREVSGLLSFVDLAGSERLAHTSATGDRLKEAQHINRSLCALGDVIEAICRKGALSKGGTPSAASSVHVPFRNSRLTMLLRDSLGGDSKTLMFVNVSPFQEHLGETLSSLRFASKVHACCIGLAKRHVVEGSDESR</sequence>
<comment type="similarity">
    <text evidence="5">Belongs to the TRAFAC class myosin-kinesin ATPase superfamily. Kinesin family.</text>
</comment>
<keyword evidence="3" id="KW-0067">ATP-binding</keyword>
<keyword evidence="4" id="KW-0505">Motor protein</keyword>
<name>A0ABP0MZJ1_9DINO</name>
<dbReference type="InterPro" id="IPR027417">
    <property type="entry name" value="P-loop_NTPase"/>
</dbReference>
<evidence type="ECO:0000313" key="8">
    <source>
        <dbReference type="Proteomes" id="UP001642464"/>
    </source>
</evidence>
<evidence type="ECO:0000256" key="5">
    <source>
        <dbReference type="PROSITE-ProRule" id="PRU00283"/>
    </source>
</evidence>
<dbReference type="PROSITE" id="PS50067">
    <property type="entry name" value="KINESIN_MOTOR_2"/>
    <property type="match status" value="1"/>
</dbReference>
<comment type="caution">
    <text evidence="7">The sequence shown here is derived from an EMBL/GenBank/DDBJ whole genome shotgun (WGS) entry which is preliminary data.</text>
</comment>
<keyword evidence="8" id="KW-1185">Reference proteome</keyword>
<organism evidence="7 8">
    <name type="scientific">Durusdinium trenchii</name>
    <dbReference type="NCBI Taxonomy" id="1381693"/>
    <lineage>
        <taxon>Eukaryota</taxon>
        <taxon>Sar</taxon>
        <taxon>Alveolata</taxon>
        <taxon>Dinophyceae</taxon>
        <taxon>Suessiales</taxon>
        <taxon>Symbiodiniaceae</taxon>
        <taxon>Durusdinium</taxon>
    </lineage>
</organism>
<reference evidence="7 8" key="1">
    <citation type="submission" date="2024-02" db="EMBL/GenBank/DDBJ databases">
        <authorList>
            <person name="Chen Y."/>
            <person name="Shah S."/>
            <person name="Dougan E. K."/>
            <person name="Thang M."/>
            <person name="Chan C."/>
        </authorList>
    </citation>
    <scope>NUCLEOTIDE SEQUENCE [LARGE SCALE GENOMIC DNA]</scope>
</reference>
<proteinExistence type="inferred from homology"/>
<dbReference type="Proteomes" id="UP001642464">
    <property type="component" value="Unassembled WGS sequence"/>
</dbReference>
<feature type="domain" description="Kinesin motor" evidence="6">
    <location>
        <begin position="1"/>
        <end position="166"/>
    </location>
</feature>
<feature type="non-terminal residue" evidence="7">
    <location>
        <position position="1"/>
    </location>
</feature>
<evidence type="ECO:0000256" key="4">
    <source>
        <dbReference type="ARBA" id="ARBA00023175"/>
    </source>
</evidence>
<dbReference type="InterPro" id="IPR027640">
    <property type="entry name" value="Kinesin-like_fam"/>
</dbReference>
<dbReference type="PANTHER" id="PTHR47972:SF45">
    <property type="entry name" value="PROTEIN CLARET SEGREGATIONAL"/>
    <property type="match status" value="1"/>
</dbReference>
<dbReference type="Gene3D" id="3.40.850.10">
    <property type="entry name" value="Kinesin motor domain"/>
    <property type="match status" value="1"/>
</dbReference>
<protein>
    <submittedName>
        <fullName evidence="7">Kinesin-like protein klpA</fullName>
    </submittedName>
</protein>
<evidence type="ECO:0000256" key="1">
    <source>
        <dbReference type="ARBA" id="ARBA00022701"/>
    </source>
</evidence>
<gene>
    <name evidence="7" type="ORF">SCF082_LOCUS30288</name>
</gene>
<evidence type="ECO:0000256" key="3">
    <source>
        <dbReference type="ARBA" id="ARBA00022840"/>
    </source>
</evidence>
<keyword evidence="1" id="KW-0493">Microtubule</keyword>
<dbReference type="SUPFAM" id="SSF52540">
    <property type="entry name" value="P-loop containing nucleoside triphosphate hydrolases"/>
    <property type="match status" value="1"/>
</dbReference>
<dbReference type="InterPro" id="IPR036961">
    <property type="entry name" value="Kinesin_motor_dom_sf"/>
</dbReference>
<dbReference type="SMART" id="SM00129">
    <property type="entry name" value="KISc"/>
    <property type="match status" value="1"/>
</dbReference>
<evidence type="ECO:0000256" key="2">
    <source>
        <dbReference type="ARBA" id="ARBA00022741"/>
    </source>
</evidence>
<keyword evidence="2" id="KW-0547">Nucleotide-binding</keyword>
<evidence type="ECO:0000259" key="6">
    <source>
        <dbReference type="PROSITE" id="PS50067"/>
    </source>
</evidence>